<keyword evidence="7" id="KW-0460">Magnesium</keyword>
<evidence type="ECO:0000256" key="7">
    <source>
        <dbReference type="ARBA" id="ARBA00022842"/>
    </source>
</evidence>
<dbReference type="InterPro" id="IPR045864">
    <property type="entry name" value="aa-tRNA-synth_II/BPL/LPL"/>
</dbReference>
<dbReference type="GO" id="GO:0005524">
    <property type="term" value="F:ATP binding"/>
    <property type="evidence" value="ECO:0007669"/>
    <property type="project" value="UniProtKB-KW"/>
</dbReference>
<dbReference type="InterPro" id="IPR005121">
    <property type="entry name" value="Fdx_antiC-bd"/>
</dbReference>
<evidence type="ECO:0000256" key="3">
    <source>
        <dbReference type="ARBA" id="ARBA00022598"/>
    </source>
</evidence>
<dbReference type="Gene3D" id="3.30.930.10">
    <property type="entry name" value="Bira Bifunctional Protein, Domain 2"/>
    <property type="match status" value="1"/>
</dbReference>
<protein>
    <recommendedName>
        <fullName evidence="2">phenylalanine--tRNA ligase</fullName>
        <ecNumber evidence="2">6.1.1.20</ecNumber>
    </recommendedName>
</protein>
<evidence type="ECO:0000259" key="10">
    <source>
        <dbReference type="PROSITE" id="PS51447"/>
    </source>
</evidence>
<dbReference type="Pfam" id="PF03483">
    <property type="entry name" value="B3_4"/>
    <property type="match status" value="1"/>
</dbReference>
<evidence type="ECO:0000256" key="6">
    <source>
        <dbReference type="ARBA" id="ARBA00022840"/>
    </source>
</evidence>
<dbReference type="InterPro" id="IPR005147">
    <property type="entry name" value="tRNA_synthase_B5-dom"/>
</dbReference>
<dbReference type="Pfam" id="PF03484">
    <property type="entry name" value="B5"/>
    <property type="match status" value="1"/>
</dbReference>
<dbReference type="Gene3D" id="3.30.70.380">
    <property type="entry name" value="Ferrodoxin-fold anticodon-binding domain"/>
    <property type="match status" value="1"/>
</dbReference>
<keyword evidence="6" id="KW-0067">ATP-binding</keyword>
<name>A0A6J7CWZ4_9ZZZZ</name>
<evidence type="ECO:0000313" key="12">
    <source>
        <dbReference type="EMBL" id="CAB4861308.1"/>
    </source>
</evidence>
<gene>
    <name evidence="12" type="ORF">UFOPK3339_00421</name>
</gene>
<dbReference type="SUPFAM" id="SSF55681">
    <property type="entry name" value="Class II aaRS and biotin synthetases"/>
    <property type="match status" value="1"/>
</dbReference>
<dbReference type="AlphaFoldDB" id="A0A6J7CWZ4"/>
<dbReference type="GO" id="GO:0000287">
    <property type="term" value="F:magnesium ion binding"/>
    <property type="evidence" value="ECO:0007669"/>
    <property type="project" value="InterPro"/>
</dbReference>
<evidence type="ECO:0000259" key="11">
    <source>
        <dbReference type="PROSITE" id="PS51483"/>
    </source>
</evidence>
<sequence length="584" mass="61364">MIKRLALMGIRSISLPVDISNYVMMELGQPTHTYDLNKLTGGITVRRATKGEKLTTLDEQVRVLSEEDLLITDESGPIGLAGVMGGATTEIDDASTDVLIEAATFDPVTIARTARRHKLPSEASKRFARGVDPLVSRAAAQRVVDLLVELGGGTADALGTDLVEFEPRPAINLPADFTEKLIGVEYSVAEIETVMTDIGATIAKAKDGWTVTPPSWRPDLVDAPGLAEEVARIHGYDRIPSAIPVAPPGRGLSRSQAARRRVAQVLAGAGLTEVLAYPFVTSEHNALFGSVDTTPLPEMTLANALDPSVAQLRRSLLPGILDIAKRNVARGLTSLAIYELGSVFQPVGETGSASIPIGNVRPDTATLDGLYASVPVQPWHVSAVFVGPVTTKQPGQTAIPSGLGEAIDAVHAIATAVGVDVEVRQGSHHAFHPGRCAEVFAGDASVGFAGEVLPSVAMSLDLPRVVSALDLDLDVLIANAPDHVVATPVLVFPAATQDVSLVVDQSVPAADVRVAIIDGAGELLESAVLVDDYRGAGLEENQKSLTFALRFRAADRTLTQQDATDAKLAGVAVAASRHNATIRE</sequence>
<dbReference type="InterPro" id="IPR005146">
    <property type="entry name" value="B3/B4_tRNA-bd"/>
</dbReference>
<dbReference type="InterPro" id="IPR041616">
    <property type="entry name" value="PheRS_beta_core"/>
</dbReference>
<dbReference type="SUPFAM" id="SSF54991">
    <property type="entry name" value="Anticodon-binding domain of PheRS"/>
    <property type="match status" value="1"/>
</dbReference>
<dbReference type="InterPro" id="IPR045060">
    <property type="entry name" value="Phe-tRNA-ligase_IIc_bsu"/>
</dbReference>
<evidence type="ECO:0000256" key="9">
    <source>
        <dbReference type="ARBA" id="ARBA00023146"/>
    </source>
</evidence>
<dbReference type="GO" id="GO:0006432">
    <property type="term" value="P:phenylalanyl-tRNA aminoacylation"/>
    <property type="evidence" value="ECO:0007669"/>
    <property type="project" value="InterPro"/>
</dbReference>
<organism evidence="12">
    <name type="scientific">freshwater metagenome</name>
    <dbReference type="NCBI Taxonomy" id="449393"/>
    <lineage>
        <taxon>unclassified sequences</taxon>
        <taxon>metagenomes</taxon>
        <taxon>ecological metagenomes</taxon>
    </lineage>
</organism>
<dbReference type="GO" id="GO:0004826">
    <property type="term" value="F:phenylalanine-tRNA ligase activity"/>
    <property type="evidence" value="ECO:0007669"/>
    <property type="project" value="UniProtKB-EC"/>
</dbReference>
<dbReference type="GO" id="GO:0003723">
    <property type="term" value="F:RNA binding"/>
    <property type="evidence" value="ECO:0007669"/>
    <property type="project" value="InterPro"/>
</dbReference>
<dbReference type="PANTHER" id="PTHR10947:SF0">
    <property type="entry name" value="PHENYLALANINE--TRNA LIGASE BETA SUBUNIT"/>
    <property type="match status" value="1"/>
</dbReference>
<keyword evidence="9" id="KW-0030">Aminoacyl-tRNA synthetase</keyword>
<dbReference type="Gene3D" id="3.30.56.10">
    <property type="match status" value="1"/>
</dbReference>
<keyword evidence="8" id="KW-0648">Protein biosynthesis</keyword>
<dbReference type="PROSITE" id="PS51483">
    <property type="entry name" value="B5"/>
    <property type="match status" value="1"/>
</dbReference>
<evidence type="ECO:0000256" key="5">
    <source>
        <dbReference type="ARBA" id="ARBA00022741"/>
    </source>
</evidence>
<dbReference type="SMART" id="SM00896">
    <property type="entry name" value="FDX-ACB"/>
    <property type="match status" value="1"/>
</dbReference>
<reference evidence="12" key="1">
    <citation type="submission" date="2020-05" db="EMBL/GenBank/DDBJ databases">
        <authorList>
            <person name="Chiriac C."/>
            <person name="Salcher M."/>
            <person name="Ghai R."/>
            <person name="Kavagutti S V."/>
        </authorList>
    </citation>
    <scope>NUCLEOTIDE SEQUENCE</scope>
</reference>
<dbReference type="GO" id="GO:0009328">
    <property type="term" value="C:phenylalanine-tRNA ligase complex"/>
    <property type="evidence" value="ECO:0007669"/>
    <property type="project" value="TreeGrafter"/>
</dbReference>
<dbReference type="SMART" id="SM00873">
    <property type="entry name" value="B3_4"/>
    <property type="match status" value="1"/>
</dbReference>
<keyword evidence="5" id="KW-0547">Nucleotide-binding</keyword>
<dbReference type="InterPro" id="IPR009061">
    <property type="entry name" value="DNA-bd_dom_put_sf"/>
</dbReference>
<dbReference type="CDD" id="cd00769">
    <property type="entry name" value="PheRS_beta_core"/>
    <property type="match status" value="1"/>
</dbReference>
<dbReference type="Gene3D" id="3.50.40.10">
    <property type="entry name" value="Phenylalanyl-trna Synthetase, Chain B, domain 3"/>
    <property type="match status" value="1"/>
</dbReference>
<proteinExistence type="predicted"/>
<dbReference type="InterPro" id="IPR036690">
    <property type="entry name" value="Fdx_antiC-bd_sf"/>
</dbReference>
<dbReference type="Pfam" id="PF17759">
    <property type="entry name" value="tRNA_synthFbeta"/>
    <property type="match status" value="1"/>
</dbReference>
<evidence type="ECO:0000256" key="8">
    <source>
        <dbReference type="ARBA" id="ARBA00022917"/>
    </source>
</evidence>
<evidence type="ECO:0000256" key="4">
    <source>
        <dbReference type="ARBA" id="ARBA00022723"/>
    </source>
</evidence>
<dbReference type="InterPro" id="IPR020825">
    <property type="entry name" value="Phe-tRNA_synthase-like_B3/B4"/>
</dbReference>
<dbReference type="PROSITE" id="PS51447">
    <property type="entry name" value="FDX_ACB"/>
    <property type="match status" value="1"/>
</dbReference>
<feature type="domain" description="B5" evidence="11">
    <location>
        <begin position="166"/>
        <end position="241"/>
    </location>
</feature>
<dbReference type="SMART" id="SM00874">
    <property type="entry name" value="B5"/>
    <property type="match status" value="1"/>
</dbReference>
<dbReference type="EC" id="6.1.1.20" evidence="2"/>
<evidence type="ECO:0000256" key="2">
    <source>
        <dbReference type="ARBA" id="ARBA00012814"/>
    </source>
</evidence>
<dbReference type="PANTHER" id="PTHR10947">
    <property type="entry name" value="PHENYLALANYL-TRNA SYNTHETASE BETA CHAIN AND LEUCINE-RICH REPEAT-CONTAINING PROTEIN 47"/>
    <property type="match status" value="1"/>
</dbReference>
<dbReference type="EMBL" id="CAFBLF010000045">
    <property type="protein sequence ID" value="CAB4861308.1"/>
    <property type="molecule type" value="Genomic_DNA"/>
</dbReference>
<dbReference type="SUPFAM" id="SSF46955">
    <property type="entry name" value="Putative DNA-binding domain"/>
    <property type="match status" value="1"/>
</dbReference>
<comment type="cofactor">
    <cofactor evidence="1">
        <name>Mg(2+)</name>
        <dbReference type="ChEBI" id="CHEBI:18420"/>
    </cofactor>
</comment>
<keyword evidence="3" id="KW-0436">Ligase</keyword>
<keyword evidence="4" id="KW-0479">Metal-binding</keyword>
<evidence type="ECO:0000256" key="1">
    <source>
        <dbReference type="ARBA" id="ARBA00001946"/>
    </source>
</evidence>
<accession>A0A6J7CWZ4</accession>
<dbReference type="Pfam" id="PF03147">
    <property type="entry name" value="FDX-ACB"/>
    <property type="match status" value="1"/>
</dbReference>
<dbReference type="SUPFAM" id="SSF56037">
    <property type="entry name" value="PheT/TilS domain"/>
    <property type="match status" value="1"/>
</dbReference>
<feature type="domain" description="FDX-ACB" evidence="10">
    <location>
        <begin position="490"/>
        <end position="583"/>
    </location>
</feature>